<dbReference type="InterPro" id="IPR006139">
    <property type="entry name" value="D-isomer_2_OHA_DH_cat_dom"/>
</dbReference>
<evidence type="ECO:0000256" key="2">
    <source>
        <dbReference type="ARBA" id="ARBA00023002"/>
    </source>
</evidence>
<evidence type="ECO:0000313" key="7">
    <source>
        <dbReference type="EMBL" id="TBW75732.1"/>
    </source>
</evidence>
<protein>
    <submittedName>
        <fullName evidence="7">Hydroxyacid dehydrogenase</fullName>
    </submittedName>
</protein>
<evidence type="ECO:0000313" key="8">
    <source>
        <dbReference type="Proteomes" id="UP000291949"/>
    </source>
</evidence>
<evidence type="ECO:0000259" key="6">
    <source>
        <dbReference type="Pfam" id="PF02826"/>
    </source>
</evidence>
<dbReference type="RefSeq" id="WP_037551210.1">
    <property type="nucleotide sequence ID" value="NZ_AP014956.1"/>
</dbReference>
<keyword evidence="2 4" id="KW-0560">Oxidoreductase</keyword>
<organism evidence="7 8">
    <name type="scientific">Staphylococcus capitis</name>
    <dbReference type="NCBI Taxonomy" id="29388"/>
    <lineage>
        <taxon>Bacteria</taxon>
        <taxon>Bacillati</taxon>
        <taxon>Bacillota</taxon>
        <taxon>Bacilli</taxon>
        <taxon>Bacillales</taxon>
        <taxon>Staphylococcaceae</taxon>
        <taxon>Staphylococcus</taxon>
    </lineage>
</organism>
<keyword evidence="3" id="KW-0520">NAD</keyword>
<dbReference type="GeneID" id="93669131"/>
<dbReference type="Gene3D" id="3.40.50.720">
    <property type="entry name" value="NAD(P)-binding Rossmann-like Domain"/>
    <property type="match status" value="2"/>
</dbReference>
<dbReference type="Pfam" id="PF02826">
    <property type="entry name" value="2-Hacid_dh_C"/>
    <property type="match status" value="1"/>
</dbReference>
<dbReference type="AlphaFoldDB" id="A0A7Z7YUR4"/>
<dbReference type="EMBL" id="SCHC01000004">
    <property type="protein sequence ID" value="TBW75732.1"/>
    <property type="molecule type" value="Genomic_DNA"/>
</dbReference>
<reference evidence="7 8" key="1">
    <citation type="journal article" date="2019" name="Sci. Transl. Med.">
        <title>Quorum sensing between bacterial species on the skin protects against epidermal injury in atopic dermatitis.</title>
        <authorList>
            <person name="Williams M.R."/>
        </authorList>
    </citation>
    <scope>NUCLEOTIDE SEQUENCE [LARGE SCALE GENOMIC DNA]</scope>
    <source>
        <strain evidence="7 8">H8</strain>
    </source>
</reference>
<dbReference type="PANTHER" id="PTHR43333">
    <property type="entry name" value="2-HACID_DH_C DOMAIN-CONTAINING PROTEIN"/>
    <property type="match status" value="1"/>
</dbReference>
<feature type="domain" description="D-isomer specific 2-hydroxyacid dehydrogenase NAD-binding" evidence="6">
    <location>
        <begin position="105"/>
        <end position="277"/>
    </location>
</feature>
<evidence type="ECO:0000256" key="4">
    <source>
        <dbReference type="RuleBase" id="RU003719"/>
    </source>
</evidence>
<dbReference type="GO" id="GO:0051287">
    <property type="term" value="F:NAD binding"/>
    <property type="evidence" value="ECO:0007669"/>
    <property type="project" value="InterPro"/>
</dbReference>
<dbReference type="SUPFAM" id="SSF51735">
    <property type="entry name" value="NAD(P)-binding Rossmann-fold domains"/>
    <property type="match status" value="1"/>
</dbReference>
<feature type="domain" description="D-isomer specific 2-hydroxyacid dehydrogenase catalytic" evidence="5">
    <location>
        <begin position="12"/>
        <end position="279"/>
    </location>
</feature>
<dbReference type="PANTHER" id="PTHR43333:SF1">
    <property type="entry name" value="D-ISOMER SPECIFIC 2-HYDROXYACID DEHYDROGENASE NAD-BINDING DOMAIN-CONTAINING PROTEIN"/>
    <property type="match status" value="1"/>
</dbReference>
<proteinExistence type="inferred from homology"/>
<dbReference type="InterPro" id="IPR036291">
    <property type="entry name" value="NAD(P)-bd_dom_sf"/>
</dbReference>
<dbReference type="InterPro" id="IPR006140">
    <property type="entry name" value="D-isomer_DH_NAD-bd"/>
</dbReference>
<name>A0A7Z7YUR4_STACP</name>
<evidence type="ECO:0000259" key="5">
    <source>
        <dbReference type="Pfam" id="PF00389"/>
    </source>
</evidence>
<dbReference type="GO" id="GO:0016616">
    <property type="term" value="F:oxidoreductase activity, acting on the CH-OH group of donors, NAD or NADP as acceptor"/>
    <property type="evidence" value="ECO:0007669"/>
    <property type="project" value="InterPro"/>
</dbReference>
<gene>
    <name evidence="7" type="ORF">EQ811_10270</name>
</gene>
<dbReference type="CDD" id="cd12155">
    <property type="entry name" value="PGDH_1"/>
    <property type="match status" value="1"/>
</dbReference>
<comment type="similarity">
    <text evidence="1 4">Belongs to the D-isomer specific 2-hydroxyacid dehydrogenase family.</text>
</comment>
<dbReference type="SUPFAM" id="SSF52283">
    <property type="entry name" value="Formate/glycerate dehydrogenase catalytic domain-like"/>
    <property type="match status" value="1"/>
</dbReference>
<evidence type="ECO:0000256" key="3">
    <source>
        <dbReference type="ARBA" id="ARBA00023027"/>
    </source>
</evidence>
<comment type="caution">
    <text evidence="7">The sequence shown here is derived from an EMBL/GenBank/DDBJ whole genome shotgun (WGS) entry which is preliminary data.</text>
</comment>
<evidence type="ECO:0000256" key="1">
    <source>
        <dbReference type="ARBA" id="ARBA00005854"/>
    </source>
</evidence>
<dbReference type="Pfam" id="PF00389">
    <property type="entry name" value="2-Hacid_dh"/>
    <property type="match status" value="1"/>
</dbReference>
<accession>A0A7Z7YUR4</accession>
<dbReference type="Proteomes" id="UP000291949">
    <property type="component" value="Unassembled WGS sequence"/>
</dbReference>
<sequence>MKIVSLRRLKDLEEQLIKQFPEQEFKFYKKAQFIPTEDRESLDILIGYDGDIDQAFLEECKNLKWIAWYATGVNNLPLDYINDRGIILTNGRGVQAKQLSEFIMTFILDDYKKMRTSYENQRAHKYDSKLTGERVNGKTLLFLGTGAIAQKTAYLAQAFGMKVIGVSKSGHMKDYFDNTYTIEEMDDVLAEGDVIVNSLPETQETIHLLKKHHFEEMKDEALFINIGRGTIVKEELIIEVLRNRLIRHAYLDVFENEPLSSDNPLYDLDNVTITAHITGNDKNINRDVTAIFEKNLTHFLNKNSVIENEVDPNKGY</sequence>